<dbReference type="InterPro" id="IPR003439">
    <property type="entry name" value="ABC_transporter-like_ATP-bd"/>
</dbReference>
<evidence type="ECO:0000256" key="2">
    <source>
        <dbReference type="ARBA" id="ARBA00022741"/>
    </source>
</evidence>
<dbReference type="Gene3D" id="3.40.50.300">
    <property type="entry name" value="P-loop containing nucleotide triphosphate hydrolases"/>
    <property type="match status" value="1"/>
</dbReference>
<dbReference type="InterPro" id="IPR050153">
    <property type="entry name" value="Metal_Ion_Import_ABC"/>
</dbReference>
<dbReference type="GO" id="GO:0005524">
    <property type="term" value="F:ATP binding"/>
    <property type="evidence" value="ECO:0007669"/>
    <property type="project" value="UniProtKB-KW"/>
</dbReference>
<dbReference type="EMBL" id="WSTA01000021">
    <property type="protein sequence ID" value="MWB98225.1"/>
    <property type="molecule type" value="Genomic_DNA"/>
</dbReference>
<keyword evidence="3 5" id="KW-0067">ATP-binding</keyword>
<dbReference type="SMART" id="SM00382">
    <property type="entry name" value="AAA"/>
    <property type="match status" value="1"/>
</dbReference>
<keyword evidence="1" id="KW-0813">Transport</keyword>
<dbReference type="PROSITE" id="PS50893">
    <property type="entry name" value="ABC_TRANSPORTER_2"/>
    <property type="match status" value="1"/>
</dbReference>
<dbReference type="RefSeq" id="WP_160423564.1">
    <property type="nucleotide sequence ID" value="NZ_WSTA01000021.1"/>
</dbReference>
<dbReference type="InterPro" id="IPR027417">
    <property type="entry name" value="P-loop_NTPase"/>
</dbReference>
<evidence type="ECO:0000259" key="4">
    <source>
        <dbReference type="PROSITE" id="PS50893"/>
    </source>
</evidence>
<evidence type="ECO:0000313" key="6">
    <source>
        <dbReference type="Proteomes" id="UP000438182"/>
    </source>
</evidence>
<evidence type="ECO:0000256" key="1">
    <source>
        <dbReference type="ARBA" id="ARBA00022448"/>
    </source>
</evidence>
<organism evidence="5 6">
    <name type="scientific">Agromyces seonyuensis</name>
    <dbReference type="NCBI Taxonomy" id="2662446"/>
    <lineage>
        <taxon>Bacteria</taxon>
        <taxon>Bacillati</taxon>
        <taxon>Actinomycetota</taxon>
        <taxon>Actinomycetes</taxon>
        <taxon>Micrococcales</taxon>
        <taxon>Microbacteriaceae</taxon>
        <taxon>Agromyces</taxon>
    </lineage>
</organism>
<protein>
    <submittedName>
        <fullName evidence="5">ATP-binding cassette domain-containing protein</fullName>
    </submittedName>
</protein>
<gene>
    <name evidence="5" type="ORF">GB864_06640</name>
</gene>
<dbReference type="SUPFAM" id="SSF52540">
    <property type="entry name" value="P-loop containing nucleoside triphosphate hydrolases"/>
    <property type="match status" value="1"/>
</dbReference>
<dbReference type="Proteomes" id="UP000438182">
    <property type="component" value="Unassembled WGS sequence"/>
</dbReference>
<keyword evidence="2" id="KW-0547">Nucleotide-binding</keyword>
<dbReference type="PANTHER" id="PTHR42734">
    <property type="entry name" value="METAL TRANSPORT SYSTEM ATP-BINDING PROTEIN TM_0124-RELATED"/>
    <property type="match status" value="1"/>
</dbReference>
<dbReference type="Pfam" id="PF00005">
    <property type="entry name" value="ABC_tran"/>
    <property type="match status" value="1"/>
</dbReference>
<feature type="domain" description="ABC transporter" evidence="4">
    <location>
        <begin position="63"/>
        <end position="294"/>
    </location>
</feature>
<dbReference type="GO" id="GO:0016887">
    <property type="term" value="F:ATP hydrolysis activity"/>
    <property type="evidence" value="ECO:0007669"/>
    <property type="project" value="InterPro"/>
</dbReference>
<keyword evidence="6" id="KW-1185">Reference proteome</keyword>
<comment type="caution">
    <text evidence="5">The sequence shown here is derived from an EMBL/GenBank/DDBJ whole genome shotgun (WGS) entry which is preliminary data.</text>
</comment>
<dbReference type="AlphaFoldDB" id="A0A6I4P0G4"/>
<accession>A0A6I4P0G4</accession>
<proteinExistence type="predicted"/>
<name>A0A6I4P0G4_9MICO</name>
<dbReference type="InterPro" id="IPR003593">
    <property type="entry name" value="AAA+_ATPase"/>
</dbReference>
<evidence type="ECO:0000313" key="5">
    <source>
        <dbReference type="EMBL" id="MWB98225.1"/>
    </source>
</evidence>
<dbReference type="CDD" id="cd03235">
    <property type="entry name" value="ABC_Metallic_Cations"/>
    <property type="match status" value="1"/>
</dbReference>
<reference evidence="5 6" key="1">
    <citation type="submission" date="2019-12" db="EMBL/GenBank/DDBJ databases">
        <authorList>
            <person name="Kim Y.S."/>
        </authorList>
    </citation>
    <scope>NUCLEOTIDE SEQUENCE [LARGE SCALE GENOMIC DNA]</scope>
    <source>
        <strain evidence="5 6">MMS17-SY077</strain>
    </source>
</reference>
<sequence>MSGASDERVPEAATGSVAAVGVPAVRPVGEAGPTGSLGALAHGADLDPDCVHGRDFASAPVVLRLRDAAFRHPGGAGIGDLHFDVHEGEAVALIGPNGAGKSTLITGILGLVPLVAGAMDAGAEGTRTDHGHVGYLPQTADVDLGFPITLEQVVMQGRYRRLGWFRWPGKCDRQVVRDAIAAVDLAEHATTPFGALSGGQRQRGFIARAFAAEPRLLLLDEPFNGLDRPNREALLRTIRFLTARGVAVIVSTHDLDLAREACDSVLLLNGSQFAFGPTATTLTLGNVQRCFEDVGVELDEHTLVVPDHHGQ</sequence>
<evidence type="ECO:0000256" key="3">
    <source>
        <dbReference type="ARBA" id="ARBA00022840"/>
    </source>
</evidence>